<feature type="domain" description="UvrD-like helicase C-terminal" evidence="10">
    <location>
        <begin position="259"/>
        <end position="555"/>
    </location>
</feature>
<evidence type="ECO:0000256" key="2">
    <source>
        <dbReference type="ARBA" id="ARBA00022741"/>
    </source>
</evidence>
<dbReference type="SUPFAM" id="SSF52540">
    <property type="entry name" value="P-loop containing nucleoside triphosphate hydrolases"/>
    <property type="match status" value="2"/>
</dbReference>
<evidence type="ECO:0000313" key="11">
    <source>
        <dbReference type="EMBL" id="MBC8535305.1"/>
    </source>
</evidence>
<dbReference type="PANTHER" id="PTHR30591:SF1">
    <property type="entry name" value="RECBCD ENZYME SUBUNIT RECC"/>
    <property type="match status" value="1"/>
</dbReference>
<evidence type="ECO:0000256" key="1">
    <source>
        <dbReference type="ARBA" id="ARBA00022722"/>
    </source>
</evidence>
<evidence type="ECO:0000256" key="3">
    <source>
        <dbReference type="ARBA" id="ARBA00022763"/>
    </source>
</evidence>
<keyword evidence="4" id="KW-0378">Hydrolase</keyword>
<keyword evidence="3" id="KW-0227">DNA damage</keyword>
<name>A0A926DE12_9FIRM</name>
<keyword evidence="2" id="KW-0547">Nucleotide-binding</keyword>
<keyword evidence="12" id="KW-1185">Reference proteome</keyword>
<dbReference type="GO" id="GO:0006281">
    <property type="term" value="P:DNA repair"/>
    <property type="evidence" value="ECO:0007669"/>
    <property type="project" value="UniProtKB-KW"/>
</dbReference>
<keyword evidence="8" id="KW-0238">DNA-binding</keyword>
<dbReference type="InterPro" id="IPR011604">
    <property type="entry name" value="PDDEXK-like_dom_sf"/>
</dbReference>
<dbReference type="GO" id="GO:0004527">
    <property type="term" value="F:exonuclease activity"/>
    <property type="evidence" value="ECO:0007669"/>
    <property type="project" value="UniProtKB-KW"/>
</dbReference>
<evidence type="ECO:0000256" key="9">
    <source>
        <dbReference type="ARBA" id="ARBA00023204"/>
    </source>
</evidence>
<sequence length="1134" mass="128135">MLTLITGRAGSGKSRELNRRVRAHCEAGDRVIVLVPEQYTVRKERELLLELGNRLCASAEILNFSRLCDFVFRETGGVTADYIDAGGKSIVMQRALTELRGGLRYYGRAALRPEFIRKLLLTVSEFKTYRIAPADLRGSAGAVAQPELADKLTDLAAIYETYNALLHEHYSDMEDDFERAGSKLVKERVFEPYDIFCDAFTGFSPAEMSLLGPLMRQAKSVTVTLCTDAFDPDADEIDDSGVFAPLQRTACSLFALARANGVPVARPVHLNGKNAFPPEIAHLEASLFESAGKPRDIPCGALTALCAADIYEETDYVARTIVRLVRTEGYRYSDFLVLSRSMESYQNVIEVVFHRYGIPYFLDTRTDTLTKPLVMLLFSAFEAVLSGYRYESVFAYLKTGLVGVAAEEIDVLENYVYTQKISGSKWTVPWTANPFGFNREPDERSQELLWRINKTRAAVIGPLETFRAALRECGARAISTAVYELLLALGVPGMIEQKVAELTETGRPGLAAEYEQIWNILMHALDQMVLLLDDEITAKTYCEVLKLVLAQADIGKIPTSLDEVAVASAERTRTHGVRCCFVVGFGEGDFPRSDFEEGLLNDRDRLELQQHDILLSPTTERLAFEELFYVYCALTSAGERLYISYPKSGASGREKRPSYLLTQILALLPRLEMLYLDERELTDPAARLERIEGRQPSFDYLLTLPPDDPLKTALERYFDGLADYAARRREIDGAIRFAKGRLALDGADTPRLLYGERPMLSATSLERFQLCNFAYFCEYGLRIEPRRQVEFDAMQTGTFMHYILEQFGRRYRPDEIRRFDAAAVRRVTDELVREYIAVYLPDFDERGARFRYLFSRLSRILYAFLEDMTADLRRSHFEPLAFELPIGEGQPIRPLILSDEQSSVAIRGYVDRVDGYERDGKLYIRIVDYKTGRKEFDYAAIHEGMGMQMMLYLFSLCAGGREYFGREIVPAGMLYAPVRLEVVAADHRDVTPDELAKLRRGRVRADGLLTEDTDILLAMDTSGTFETLPVSAMRGEQQEIELNPRRSKVASGARFAQLERFAEKKLLSIARQLKRGSIDINPYKDAPGRGLDSCAFCEMRPVCRFSPERGAHVRSLARMSAQEFWDSVEKEGGS</sequence>
<keyword evidence="9" id="KW-0234">DNA repair</keyword>
<evidence type="ECO:0000256" key="7">
    <source>
        <dbReference type="ARBA" id="ARBA00022840"/>
    </source>
</evidence>
<gene>
    <name evidence="11" type="ORF">H8695_01150</name>
</gene>
<dbReference type="PANTHER" id="PTHR30591">
    <property type="entry name" value="RECBCD ENZYME SUBUNIT RECC"/>
    <property type="match status" value="1"/>
</dbReference>
<evidence type="ECO:0000313" key="12">
    <source>
        <dbReference type="Proteomes" id="UP000620366"/>
    </source>
</evidence>
<dbReference type="GO" id="GO:0004386">
    <property type="term" value="F:helicase activity"/>
    <property type="evidence" value="ECO:0007669"/>
    <property type="project" value="UniProtKB-KW"/>
</dbReference>
<evidence type="ECO:0000256" key="8">
    <source>
        <dbReference type="ARBA" id="ARBA00023125"/>
    </source>
</evidence>
<dbReference type="SUPFAM" id="SSF52980">
    <property type="entry name" value="Restriction endonuclease-like"/>
    <property type="match status" value="1"/>
</dbReference>
<reference evidence="11" key="1">
    <citation type="submission" date="2020-08" db="EMBL/GenBank/DDBJ databases">
        <title>Genome public.</title>
        <authorList>
            <person name="Liu C."/>
            <person name="Sun Q."/>
        </authorList>
    </citation>
    <scope>NUCLEOTIDE SEQUENCE</scope>
    <source>
        <strain evidence="11">BX7</strain>
    </source>
</reference>
<dbReference type="PROSITE" id="PS51217">
    <property type="entry name" value="UVRD_HELICASE_CTER"/>
    <property type="match status" value="1"/>
</dbReference>
<evidence type="ECO:0000256" key="4">
    <source>
        <dbReference type="ARBA" id="ARBA00022801"/>
    </source>
</evidence>
<evidence type="ECO:0000259" key="10">
    <source>
        <dbReference type="PROSITE" id="PS51217"/>
    </source>
</evidence>
<evidence type="ECO:0000256" key="5">
    <source>
        <dbReference type="ARBA" id="ARBA00022806"/>
    </source>
</evidence>
<dbReference type="Proteomes" id="UP000620366">
    <property type="component" value="Unassembled WGS sequence"/>
</dbReference>
<proteinExistence type="predicted"/>
<keyword evidence="1" id="KW-0540">Nuclease</keyword>
<dbReference type="InterPro" id="IPR038726">
    <property type="entry name" value="PDDEXK_AddAB-type"/>
</dbReference>
<dbReference type="InterPro" id="IPR011335">
    <property type="entry name" value="Restrct_endonuc-II-like"/>
</dbReference>
<dbReference type="AlphaFoldDB" id="A0A926DE12"/>
<dbReference type="EMBL" id="JACRSP010000001">
    <property type="protein sequence ID" value="MBC8535305.1"/>
    <property type="molecule type" value="Genomic_DNA"/>
</dbReference>
<dbReference type="GO" id="GO:0005524">
    <property type="term" value="F:ATP binding"/>
    <property type="evidence" value="ECO:0007669"/>
    <property type="project" value="UniProtKB-KW"/>
</dbReference>
<dbReference type="InterPro" id="IPR027417">
    <property type="entry name" value="P-loop_NTPase"/>
</dbReference>
<dbReference type="GO" id="GO:0006310">
    <property type="term" value="P:DNA recombination"/>
    <property type="evidence" value="ECO:0007669"/>
    <property type="project" value="TreeGrafter"/>
</dbReference>
<keyword evidence="6" id="KW-0269">Exonuclease</keyword>
<dbReference type="InterPro" id="IPR014017">
    <property type="entry name" value="DNA_helicase_UvrD-like_C"/>
</dbReference>
<evidence type="ECO:0000256" key="6">
    <source>
        <dbReference type="ARBA" id="ARBA00022839"/>
    </source>
</evidence>
<keyword evidence="5" id="KW-0347">Helicase</keyword>
<keyword evidence="7" id="KW-0067">ATP-binding</keyword>
<dbReference type="Pfam" id="PF12705">
    <property type="entry name" value="PDDEXK_1"/>
    <property type="match status" value="1"/>
</dbReference>
<dbReference type="Gene3D" id="3.90.320.10">
    <property type="match status" value="1"/>
</dbReference>
<protein>
    <submittedName>
        <fullName evidence="11">PD-(D/E)XK nuclease family protein</fullName>
    </submittedName>
</protein>
<dbReference type="GO" id="GO:0003677">
    <property type="term" value="F:DNA binding"/>
    <property type="evidence" value="ECO:0007669"/>
    <property type="project" value="UniProtKB-KW"/>
</dbReference>
<dbReference type="Pfam" id="PF21445">
    <property type="entry name" value="ADDB_N"/>
    <property type="match status" value="1"/>
</dbReference>
<comment type="caution">
    <text evidence="11">The sequence shown here is derived from an EMBL/GenBank/DDBJ whole genome shotgun (WGS) entry which is preliminary data.</text>
</comment>
<dbReference type="InterPro" id="IPR049035">
    <property type="entry name" value="ADDB_N"/>
</dbReference>
<organism evidence="11 12">
    <name type="scientific">Feifania hominis</name>
    <dbReference type="NCBI Taxonomy" id="2763660"/>
    <lineage>
        <taxon>Bacteria</taxon>
        <taxon>Bacillati</taxon>
        <taxon>Bacillota</taxon>
        <taxon>Clostridia</taxon>
        <taxon>Eubacteriales</taxon>
        <taxon>Feifaniaceae</taxon>
        <taxon>Feifania</taxon>
    </lineage>
</organism>
<dbReference type="RefSeq" id="WP_249298948.1">
    <property type="nucleotide sequence ID" value="NZ_JACRSP010000001.1"/>
</dbReference>
<accession>A0A926DE12</accession>
<dbReference type="Gene3D" id="3.40.50.300">
    <property type="entry name" value="P-loop containing nucleotide triphosphate hydrolases"/>
    <property type="match status" value="4"/>
</dbReference>